<dbReference type="eggNOG" id="ENOG5033BI9">
    <property type="taxonomic scope" value="Bacteria"/>
</dbReference>
<evidence type="ECO:0000313" key="4">
    <source>
        <dbReference type="Proteomes" id="UP000003011"/>
    </source>
</evidence>
<dbReference type="HOGENOM" id="CLU_189990_2_1_9"/>
<sequence>MLNELKSFLIDESGIGVIEIVLILVVLIGLVIIFKNQIRKLLENIFKEINKQSKEVY</sequence>
<reference evidence="3 4" key="1">
    <citation type="submission" date="2011-08" db="EMBL/GenBank/DDBJ databases">
        <title>The Genome Sequence of Johnsonella ignava ATCC 51276.</title>
        <authorList>
            <consortium name="The Broad Institute Genome Sequencing Platform"/>
            <person name="Earl A."/>
            <person name="Ward D."/>
            <person name="Feldgarden M."/>
            <person name="Gevers D."/>
            <person name="Izard J."/>
            <person name="Blanton J.M."/>
            <person name="Baranova O.V."/>
            <person name="Dewhirst F.E."/>
            <person name="Young S.K."/>
            <person name="Zeng Q."/>
            <person name="Gargeya S."/>
            <person name="Fitzgerald M."/>
            <person name="Haas B."/>
            <person name="Abouelleil A."/>
            <person name="Alvarado L."/>
            <person name="Arachchi H.M."/>
            <person name="Berlin A."/>
            <person name="Brown A."/>
            <person name="Chapman S.B."/>
            <person name="Chen Z."/>
            <person name="Dunbar C."/>
            <person name="Freedman E."/>
            <person name="Gearin G."/>
            <person name="Gellesch M."/>
            <person name="Goldberg J."/>
            <person name="Griggs A."/>
            <person name="Gujja S."/>
            <person name="Heiman D."/>
            <person name="Howarth C."/>
            <person name="Larson L."/>
            <person name="Lui A."/>
            <person name="MacDonald P.J.P."/>
            <person name="Montmayeur A."/>
            <person name="Murphy C."/>
            <person name="Neiman D."/>
            <person name="Pearson M."/>
            <person name="Priest M."/>
            <person name="Roberts A."/>
            <person name="Saif S."/>
            <person name="Shea T."/>
            <person name="Shenoy N."/>
            <person name="Sisk P."/>
            <person name="Stolte C."/>
            <person name="Sykes S."/>
            <person name="Wortman J."/>
            <person name="Nusbaum C."/>
            <person name="Birren B."/>
        </authorList>
    </citation>
    <scope>NUCLEOTIDE SEQUENCE [LARGE SCALE GENOMIC DNA]</scope>
    <source>
        <strain evidence="3 4">ATCC 51276</strain>
    </source>
</reference>
<feature type="domain" description="Putative Flagellin Flp1-like" evidence="2">
    <location>
        <begin position="8"/>
        <end position="54"/>
    </location>
</feature>
<dbReference type="EMBL" id="ACZL01000026">
    <property type="protein sequence ID" value="EHI55223.1"/>
    <property type="molecule type" value="Genomic_DNA"/>
</dbReference>
<organism evidence="3 4">
    <name type="scientific">Johnsonella ignava ATCC 51276</name>
    <dbReference type="NCBI Taxonomy" id="679200"/>
    <lineage>
        <taxon>Bacteria</taxon>
        <taxon>Bacillati</taxon>
        <taxon>Bacillota</taxon>
        <taxon>Clostridia</taxon>
        <taxon>Lachnospirales</taxon>
        <taxon>Lachnospiraceae</taxon>
        <taxon>Johnsonella</taxon>
    </lineage>
</organism>
<protein>
    <recommendedName>
        <fullName evidence="2">Putative Flagellin Flp1-like domain-containing protein</fullName>
    </recommendedName>
</protein>
<dbReference type="RefSeq" id="WP_005541404.1">
    <property type="nucleotide sequence ID" value="NZ_JH378834.1"/>
</dbReference>
<keyword evidence="4" id="KW-1185">Reference proteome</keyword>
<gene>
    <name evidence="3" type="ORF">HMPREF9333_01638</name>
</gene>
<feature type="transmembrane region" description="Helical" evidence="1">
    <location>
        <begin position="15"/>
        <end position="34"/>
    </location>
</feature>
<name>G5GJ98_9FIRM</name>
<comment type="caution">
    <text evidence="3">The sequence shown here is derived from an EMBL/GenBank/DDBJ whole genome shotgun (WGS) entry which is preliminary data.</text>
</comment>
<keyword evidence="1" id="KW-0472">Membrane</keyword>
<dbReference type="STRING" id="679200.HMPREF9333_01638"/>
<evidence type="ECO:0000313" key="3">
    <source>
        <dbReference type="EMBL" id="EHI55223.1"/>
    </source>
</evidence>
<proteinExistence type="predicted"/>
<keyword evidence="1" id="KW-0812">Transmembrane</keyword>
<dbReference type="Proteomes" id="UP000003011">
    <property type="component" value="Unassembled WGS sequence"/>
</dbReference>
<accession>G5GJ98</accession>
<dbReference type="AlphaFoldDB" id="G5GJ98"/>
<evidence type="ECO:0000259" key="2">
    <source>
        <dbReference type="Pfam" id="PF16982"/>
    </source>
</evidence>
<dbReference type="InterPro" id="IPR031564">
    <property type="entry name" value="Flp1-like"/>
</dbReference>
<evidence type="ECO:0000256" key="1">
    <source>
        <dbReference type="SAM" id="Phobius"/>
    </source>
</evidence>
<dbReference type="PATRIC" id="fig|679200.3.peg.1732"/>
<dbReference type="Pfam" id="PF16982">
    <property type="entry name" value="Flp1_like"/>
    <property type="match status" value="1"/>
</dbReference>
<keyword evidence="1" id="KW-1133">Transmembrane helix</keyword>